<dbReference type="NCBIfam" id="NF004046">
    <property type="entry name" value="PRK05563.1"/>
    <property type="match status" value="1"/>
</dbReference>
<dbReference type="NCBIfam" id="TIGR02397">
    <property type="entry name" value="dnaX_nterm"/>
    <property type="match status" value="1"/>
</dbReference>
<dbReference type="InterPro" id="IPR050238">
    <property type="entry name" value="DNA_Rep/Repair_Clamp_Loader"/>
</dbReference>
<dbReference type="Gene3D" id="3.40.50.300">
    <property type="entry name" value="P-loop containing nucleotide triphosphate hydrolases"/>
    <property type="match status" value="1"/>
</dbReference>
<keyword evidence="7" id="KW-0862">Zinc</keyword>
<accession>M1PJX3</accession>
<dbReference type="InterPro" id="IPR008921">
    <property type="entry name" value="DNA_pol3_clamp-load_cplx_C"/>
</dbReference>
<dbReference type="EMBL" id="CP003985">
    <property type="protein sequence ID" value="AGF79855.1"/>
    <property type="molecule type" value="Genomic_DNA"/>
</dbReference>
<dbReference type="GO" id="GO:0003887">
    <property type="term" value="F:DNA-directed DNA polymerase activity"/>
    <property type="evidence" value="ECO:0007669"/>
    <property type="project" value="UniProtKB-KW"/>
</dbReference>
<keyword evidence="4 11" id="KW-0235">DNA replication</keyword>
<dbReference type="GO" id="GO:0009360">
    <property type="term" value="C:DNA polymerase III complex"/>
    <property type="evidence" value="ECO:0007669"/>
    <property type="project" value="InterPro"/>
</dbReference>
<gene>
    <name evidence="11" type="primary">dnaX</name>
    <name evidence="14" type="ordered locus">UWK_03336</name>
</gene>
<organism evidence="14 15">
    <name type="scientific">Desulfocapsa sulfexigens (strain DSM 10523 / SB164P1)</name>
    <dbReference type="NCBI Taxonomy" id="1167006"/>
    <lineage>
        <taxon>Bacteria</taxon>
        <taxon>Pseudomonadati</taxon>
        <taxon>Thermodesulfobacteriota</taxon>
        <taxon>Desulfobulbia</taxon>
        <taxon>Desulfobulbales</taxon>
        <taxon>Desulfocapsaceae</taxon>
        <taxon>Desulfocapsa</taxon>
    </lineage>
</organism>
<dbReference type="SUPFAM" id="SSF48019">
    <property type="entry name" value="post-AAA+ oligomerization domain-like"/>
    <property type="match status" value="1"/>
</dbReference>
<keyword evidence="15" id="KW-1185">Reference proteome</keyword>
<evidence type="ECO:0000313" key="14">
    <source>
        <dbReference type="EMBL" id="AGF79855.1"/>
    </source>
</evidence>
<comment type="catalytic activity">
    <reaction evidence="10 11">
        <text>DNA(n) + a 2'-deoxyribonucleoside 5'-triphosphate = DNA(n+1) + diphosphate</text>
        <dbReference type="Rhea" id="RHEA:22508"/>
        <dbReference type="Rhea" id="RHEA-COMP:17339"/>
        <dbReference type="Rhea" id="RHEA-COMP:17340"/>
        <dbReference type="ChEBI" id="CHEBI:33019"/>
        <dbReference type="ChEBI" id="CHEBI:61560"/>
        <dbReference type="ChEBI" id="CHEBI:173112"/>
        <dbReference type="EC" id="2.7.7.7"/>
    </reaction>
</comment>
<dbReference type="FunFam" id="3.40.50.300:FF:000014">
    <property type="entry name" value="DNA polymerase III subunit gamma/tau"/>
    <property type="match status" value="1"/>
</dbReference>
<dbReference type="RefSeq" id="WP_015405537.1">
    <property type="nucleotide sequence ID" value="NC_020304.1"/>
</dbReference>
<evidence type="ECO:0000256" key="3">
    <source>
        <dbReference type="ARBA" id="ARBA00022695"/>
    </source>
</evidence>
<reference evidence="15" key="1">
    <citation type="journal article" date="2013" name="Stand. Genomic Sci.">
        <title>Complete genome sequence of Desulfocapsa sulfexigens, a marine deltaproteobacterium specialized in disproportionating inorganic sulfur compounds.</title>
        <authorList>
            <person name="Finster K.W."/>
            <person name="Kjeldsen K.U."/>
            <person name="Kube M."/>
            <person name="Reinhardt R."/>
            <person name="Mussmann M."/>
            <person name="Amann R."/>
            <person name="Schreiber L."/>
        </authorList>
    </citation>
    <scope>NUCLEOTIDE SEQUENCE [LARGE SCALE GENOMIC DNA]</scope>
    <source>
        <strain evidence="15">DSM 10523 / SB164P1</strain>
    </source>
</reference>
<dbReference type="GO" id="GO:0046872">
    <property type="term" value="F:metal ion binding"/>
    <property type="evidence" value="ECO:0007669"/>
    <property type="project" value="UniProtKB-KW"/>
</dbReference>
<dbReference type="STRING" id="1167006.UWK_03336"/>
<evidence type="ECO:0000256" key="6">
    <source>
        <dbReference type="ARBA" id="ARBA00022741"/>
    </source>
</evidence>
<dbReference type="eggNOG" id="COG2812">
    <property type="taxonomic scope" value="Bacteria"/>
</dbReference>
<keyword evidence="5" id="KW-0479">Metal-binding</keyword>
<dbReference type="PANTHER" id="PTHR11669:SF0">
    <property type="entry name" value="PROTEIN STICHEL-LIKE 2"/>
    <property type="match status" value="1"/>
</dbReference>
<dbReference type="EC" id="2.7.7.7" evidence="11"/>
<dbReference type="HOGENOM" id="CLU_006229_0_3_7"/>
<evidence type="ECO:0000256" key="2">
    <source>
        <dbReference type="ARBA" id="ARBA00022679"/>
    </source>
</evidence>
<evidence type="ECO:0000256" key="8">
    <source>
        <dbReference type="ARBA" id="ARBA00022840"/>
    </source>
</evidence>
<keyword evidence="8 11" id="KW-0067">ATP-binding</keyword>
<sequence length="588" mass="65875">MSYLVLARKSRPQNFNQVVGQIPVVKTLMNSIVRNRIAHAILFSGVRGVGKTTLARIMAKAINCEQKSDGNPCNRCQSCTEITTGSSLDLYEIDGASNRGIQEIRELKEKIRFLPTSSKYKIIIIDEVHMLTTEAFNALLKTLEEPPDHVFFMFATTELHKIPITILSRCQRYELKRVSADALHGHFLKLAEDEGVAIEDAALDLIVRESEGSVRDGLSLLDQVFSYGEKNITVDDVIQVLGLVSRDLIFAITGALLNKDPGTALHALEETFSFGVDLKRFTSDLLVSFRTLILCKIDGCQELLDIPPRELTIYRELADTHSHNTIHMKLNLLMLGVEEMRYSSQPRLTLESTFLKIIQSSDVVPVVDILDKLNSLLKGTSAPQSMPAPPVAKKKIPEQLAVESEHSGVGDKVKLAIQKTVSAPTQSVPTPPPPEEQPPPPQESPAPPPHSKTRPVPHPHQRDVRRDWPGFIEHVKDRKVWMAQDLQRTERVLEVDGELHLRFADQANCALLCQKDNIKLLTEFILDFFQKDLKLRFITPDKVEGKDPDALDSPHRLRQKLANDPLVLMATEIFNGQIGDIRVGPRSR</sequence>
<dbReference type="PRINTS" id="PR00300">
    <property type="entry name" value="CLPPROTEASEA"/>
</dbReference>
<dbReference type="Gene3D" id="1.10.8.60">
    <property type="match status" value="1"/>
</dbReference>
<evidence type="ECO:0000256" key="10">
    <source>
        <dbReference type="ARBA" id="ARBA00049244"/>
    </source>
</evidence>
<keyword evidence="9 11" id="KW-0239">DNA-directed DNA polymerase</keyword>
<dbReference type="Pfam" id="PF22608">
    <property type="entry name" value="DNAX_ATPase_lid"/>
    <property type="match status" value="1"/>
</dbReference>
<dbReference type="Proteomes" id="UP000011721">
    <property type="component" value="Chromosome"/>
</dbReference>
<feature type="domain" description="AAA+ ATPase" evidence="13">
    <location>
        <begin position="37"/>
        <end position="179"/>
    </location>
</feature>
<dbReference type="KEGG" id="dsf:UWK_03336"/>
<keyword evidence="6 11" id="KW-0547">Nucleotide-binding</keyword>
<comment type="subunit">
    <text evidence="11">DNA polymerase III contains a core (composed of alpha, epsilon and theta chains) that associates with a tau subunit. This core dimerizes to form the POLIII' complex. PolIII' associates with the gamma complex (composed of gamma, delta, delta', psi and chi chains) and with the beta chain to form the complete DNA polymerase III complex.</text>
</comment>
<feature type="compositionally biased region" description="Basic and acidic residues" evidence="12">
    <location>
        <begin position="403"/>
        <end position="414"/>
    </location>
</feature>
<dbReference type="FunFam" id="1.10.8.60:FF:000013">
    <property type="entry name" value="DNA polymerase III subunit gamma/tau"/>
    <property type="match status" value="1"/>
</dbReference>
<dbReference type="Pfam" id="PF13177">
    <property type="entry name" value="DNA_pol3_delta2"/>
    <property type="match status" value="1"/>
</dbReference>
<dbReference type="InterPro" id="IPR001270">
    <property type="entry name" value="ClpA/B"/>
</dbReference>
<proteinExistence type="inferred from homology"/>
<dbReference type="CDD" id="cd18137">
    <property type="entry name" value="HLD_clamp_pol_III_gamma_tau"/>
    <property type="match status" value="1"/>
</dbReference>
<dbReference type="InterPro" id="IPR022754">
    <property type="entry name" value="DNA_pol_III_gamma-3"/>
</dbReference>
<comment type="function">
    <text evidence="11">DNA polymerase III is a complex, multichain enzyme responsible for most of the replicative synthesis in bacteria. This DNA polymerase also exhibits 3' to 5' exonuclease activity.</text>
</comment>
<dbReference type="CDD" id="cd00009">
    <property type="entry name" value="AAA"/>
    <property type="match status" value="1"/>
</dbReference>
<evidence type="ECO:0000256" key="12">
    <source>
        <dbReference type="SAM" id="MobiDB-lite"/>
    </source>
</evidence>
<evidence type="ECO:0000313" key="15">
    <source>
        <dbReference type="Proteomes" id="UP000011721"/>
    </source>
</evidence>
<dbReference type="PATRIC" id="fig|1167006.5.peg.3593"/>
<dbReference type="OrthoDB" id="9810148at2"/>
<name>M1PJX3_DESSD</name>
<dbReference type="InterPro" id="IPR012763">
    <property type="entry name" value="DNA_pol_III_sug/sutau_N"/>
</dbReference>
<dbReference type="InterPro" id="IPR045085">
    <property type="entry name" value="HLD_clamp_pol_III_gamma_tau"/>
</dbReference>
<dbReference type="Pfam" id="PF12169">
    <property type="entry name" value="DNA_pol3_gamma3"/>
    <property type="match status" value="1"/>
</dbReference>
<keyword evidence="3 11" id="KW-0548">Nucleotidyltransferase</keyword>
<dbReference type="AlphaFoldDB" id="M1PJX3"/>
<evidence type="ECO:0000256" key="4">
    <source>
        <dbReference type="ARBA" id="ARBA00022705"/>
    </source>
</evidence>
<keyword evidence="2 11" id="KW-0808">Transferase</keyword>
<evidence type="ECO:0000256" key="5">
    <source>
        <dbReference type="ARBA" id="ARBA00022723"/>
    </source>
</evidence>
<evidence type="ECO:0000256" key="11">
    <source>
        <dbReference type="RuleBase" id="RU364063"/>
    </source>
</evidence>
<evidence type="ECO:0000256" key="9">
    <source>
        <dbReference type="ARBA" id="ARBA00022932"/>
    </source>
</evidence>
<dbReference type="GO" id="GO:0005524">
    <property type="term" value="F:ATP binding"/>
    <property type="evidence" value="ECO:0007669"/>
    <property type="project" value="UniProtKB-KW"/>
</dbReference>
<dbReference type="GO" id="GO:0006261">
    <property type="term" value="P:DNA-templated DNA replication"/>
    <property type="evidence" value="ECO:0007669"/>
    <property type="project" value="TreeGrafter"/>
</dbReference>
<evidence type="ECO:0000259" key="13">
    <source>
        <dbReference type="SMART" id="SM00382"/>
    </source>
</evidence>
<evidence type="ECO:0000256" key="7">
    <source>
        <dbReference type="ARBA" id="ARBA00022833"/>
    </source>
</evidence>
<dbReference type="InterPro" id="IPR027417">
    <property type="entry name" value="P-loop_NTPase"/>
</dbReference>
<feature type="region of interest" description="Disordered" evidence="12">
    <location>
        <begin position="380"/>
        <end position="464"/>
    </location>
</feature>
<dbReference type="Gene3D" id="1.20.272.10">
    <property type="match status" value="1"/>
</dbReference>
<feature type="compositionally biased region" description="Pro residues" evidence="12">
    <location>
        <begin position="429"/>
        <end position="450"/>
    </location>
</feature>
<dbReference type="SUPFAM" id="SSF52540">
    <property type="entry name" value="P-loop containing nucleoside triphosphate hydrolases"/>
    <property type="match status" value="1"/>
</dbReference>
<dbReference type="GO" id="GO:0003677">
    <property type="term" value="F:DNA binding"/>
    <property type="evidence" value="ECO:0007669"/>
    <property type="project" value="InterPro"/>
</dbReference>
<dbReference type="SMART" id="SM00382">
    <property type="entry name" value="AAA"/>
    <property type="match status" value="1"/>
</dbReference>
<dbReference type="InterPro" id="IPR003593">
    <property type="entry name" value="AAA+_ATPase"/>
</dbReference>
<evidence type="ECO:0000256" key="1">
    <source>
        <dbReference type="ARBA" id="ARBA00006360"/>
    </source>
</evidence>
<comment type="similarity">
    <text evidence="1 11">Belongs to the DnaX/STICHEL family.</text>
</comment>
<dbReference type="PANTHER" id="PTHR11669">
    <property type="entry name" value="REPLICATION FACTOR C / DNA POLYMERASE III GAMMA-TAU SUBUNIT"/>
    <property type="match status" value="1"/>
</dbReference>
<protein>
    <recommendedName>
        <fullName evidence="11">DNA polymerase III subunit gamma/tau</fullName>
        <ecNumber evidence="11">2.7.7.7</ecNumber>
    </recommendedName>
</protein>